<accession>A0A1J4KV76</accession>
<dbReference type="VEuPathDB" id="TrichDB:TRFO_42699"/>
<proteinExistence type="predicted"/>
<dbReference type="OrthoDB" id="10509843at2759"/>
<dbReference type="GeneID" id="94849145"/>
<dbReference type="RefSeq" id="XP_068368271.1">
    <property type="nucleotide sequence ID" value="XM_068514441.1"/>
</dbReference>
<evidence type="ECO:0000256" key="1">
    <source>
        <dbReference type="SAM" id="MobiDB-lite"/>
    </source>
</evidence>
<dbReference type="AlphaFoldDB" id="A0A1J4KV76"/>
<gene>
    <name evidence="2" type="ORF">TRFO_42699</name>
</gene>
<sequence>MYESILLHDPPHPHIPPKKEARKRLPDDLSNFQGIDFTIATTPEQIHRCFQSLVSHLRRETPKNNFKLISFIFTSLEASMFPLFVKSNLCECIASALDKIYQDSKNDNTKHIDDIILTFLTRLNIPLMQSLSEPTLQSLQHLIIKLKFVHSANLLRSMYSSIRFTKWVISQNRNGYSLQMILNSILPARILELPPELASEIARCLVISSLMLNSLPPFEIQETQQLLVSCISRFLKYRPEAFANASTVVCLREVATRSLIAPPLCEARKHPELVGIPNILQLIRFWIFNIGTKNINKLINYAAICPTLQAEIYSQHYKLFENDPKANYFFKRSLVIDSIANNMKFDEIPSDLHELAIFLISHSSDTLIVNAYTKQLGNIIAKVYRQIKELPPASSDANLMISCAKIMCSLISFESNYYQKMKIEGYEPLSPHFFCTAVAVGQAILSSPLYPHFPTKNYVSFLLKSAFDELSGICASRPKEFLTYLLNVSSNPAKCLMFCTGLNYPLVRDNHHNTWKNYIAANLSDVLKMGLSLLKVPNNITTGIVANFYLTIVKFAIKTQFTHKLLYGILMAPINLFNSVSEMALQTEPIYSAKTTICFLGFIEKILENPFVKSFFLVNVNINFWNRLKFFVSPEVSAISGQLAARSLKIIAKLSDYCNTINPQITGGQRILIDTIHYNVLIDIIKVLNQISECNFATFHDRGVIALSAAELLLSWCYPHPITEIVRNELNPEFIPKIRNMAKESGPLFEPLVNSILNQVEENLKVVNNDQALEEFISLEENLPKFAPSKRLCGMFFRIVESYYKQSEK</sequence>
<organism evidence="2 3">
    <name type="scientific">Tritrichomonas foetus</name>
    <dbReference type="NCBI Taxonomy" id="1144522"/>
    <lineage>
        <taxon>Eukaryota</taxon>
        <taxon>Metamonada</taxon>
        <taxon>Parabasalia</taxon>
        <taxon>Tritrichomonadida</taxon>
        <taxon>Tritrichomonadidae</taxon>
        <taxon>Tritrichomonas</taxon>
    </lineage>
</organism>
<name>A0A1J4KV76_9EUKA</name>
<keyword evidence="3" id="KW-1185">Reference proteome</keyword>
<dbReference type="Proteomes" id="UP000179807">
    <property type="component" value="Unassembled WGS sequence"/>
</dbReference>
<feature type="compositionally biased region" description="Basic and acidic residues" evidence="1">
    <location>
        <begin position="9"/>
        <end position="21"/>
    </location>
</feature>
<evidence type="ECO:0000313" key="2">
    <source>
        <dbReference type="EMBL" id="OHT15135.1"/>
    </source>
</evidence>
<comment type="caution">
    <text evidence="2">The sequence shown here is derived from an EMBL/GenBank/DDBJ whole genome shotgun (WGS) entry which is preliminary data.</text>
</comment>
<reference evidence="2" key="1">
    <citation type="submission" date="2016-10" db="EMBL/GenBank/DDBJ databases">
        <authorList>
            <person name="Benchimol M."/>
            <person name="Almeida L.G."/>
            <person name="Vasconcelos A.T."/>
            <person name="Perreira-Neves A."/>
            <person name="Rosa I.A."/>
            <person name="Tasca T."/>
            <person name="Bogo M.R."/>
            <person name="de Souza W."/>
        </authorList>
    </citation>
    <scope>NUCLEOTIDE SEQUENCE [LARGE SCALE GENOMIC DNA]</scope>
    <source>
        <strain evidence="2">K</strain>
    </source>
</reference>
<feature type="region of interest" description="Disordered" evidence="1">
    <location>
        <begin position="1"/>
        <end position="21"/>
    </location>
</feature>
<evidence type="ECO:0000313" key="3">
    <source>
        <dbReference type="Proteomes" id="UP000179807"/>
    </source>
</evidence>
<protein>
    <submittedName>
        <fullName evidence="2">Uncharacterized protein</fullName>
    </submittedName>
</protein>
<dbReference type="EMBL" id="MLAK01000269">
    <property type="protein sequence ID" value="OHT15135.1"/>
    <property type="molecule type" value="Genomic_DNA"/>
</dbReference>